<keyword evidence="5" id="KW-0423">Lactose metabolism</keyword>
<dbReference type="HAMAP" id="MF_00734">
    <property type="entry name" value="LacD"/>
    <property type="match status" value="1"/>
</dbReference>
<gene>
    <name evidence="7" type="ORF">A6A03_11115</name>
</gene>
<dbReference type="STRING" id="1707952.A6A03_11115"/>
<dbReference type="PANTHER" id="PTHR39340:SF1">
    <property type="entry name" value="SULFOFRUCTOSEPHOSPHATE ALDOLASE"/>
    <property type="match status" value="1"/>
</dbReference>
<proteinExistence type="inferred from homology"/>
<dbReference type="InterPro" id="IPR050552">
    <property type="entry name" value="LacD_aldolase"/>
</dbReference>
<dbReference type="GO" id="GO:2001059">
    <property type="term" value="P:D-tagatose 6-phosphate catabolic process"/>
    <property type="evidence" value="ECO:0007669"/>
    <property type="project" value="UniProtKB-UniPathway"/>
</dbReference>
<comment type="catalytic activity">
    <reaction evidence="1">
        <text>D-tagatofuranose 1,6-bisphosphate = D-glyceraldehyde 3-phosphate + dihydroxyacetone phosphate</text>
        <dbReference type="Rhea" id="RHEA:22948"/>
        <dbReference type="ChEBI" id="CHEBI:57642"/>
        <dbReference type="ChEBI" id="CHEBI:58694"/>
        <dbReference type="ChEBI" id="CHEBI:59776"/>
        <dbReference type="EC" id="4.1.2.40"/>
    </reaction>
</comment>
<evidence type="ECO:0000256" key="2">
    <source>
        <dbReference type="ARBA" id="ARBA00005191"/>
    </source>
</evidence>
<evidence type="ECO:0000256" key="6">
    <source>
        <dbReference type="ARBA" id="ARBA00023239"/>
    </source>
</evidence>
<organism evidence="7 8">
    <name type="scientific">Chloroflexus islandicus</name>
    <dbReference type="NCBI Taxonomy" id="1707952"/>
    <lineage>
        <taxon>Bacteria</taxon>
        <taxon>Bacillati</taxon>
        <taxon>Chloroflexota</taxon>
        <taxon>Chloroflexia</taxon>
        <taxon>Chloroflexales</taxon>
        <taxon>Chloroflexineae</taxon>
        <taxon>Chloroflexaceae</taxon>
        <taxon>Chloroflexus</taxon>
    </lineage>
</organism>
<dbReference type="UniPathway" id="UPA00704">
    <property type="reaction ID" value="UER00716"/>
</dbReference>
<dbReference type="PANTHER" id="PTHR39340">
    <property type="entry name" value="SULFOFRUCTOSEPHOSPHATE ALDOLASE"/>
    <property type="match status" value="1"/>
</dbReference>
<comment type="caution">
    <text evidence="7">The sequence shown here is derived from an EMBL/GenBank/DDBJ whole genome shotgun (WGS) entry which is preliminary data.</text>
</comment>
<dbReference type="AlphaFoldDB" id="A0A178MEK1"/>
<dbReference type="GO" id="GO:1902777">
    <property type="term" value="P:6-sulfoquinovose(1-) catabolic process"/>
    <property type="evidence" value="ECO:0007669"/>
    <property type="project" value="TreeGrafter"/>
</dbReference>
<comment type="pathway">
    <text evidence="2">Carbohydrate metabolism; D-tagatose 6-phosphate degradation; D-glyceraldehyde 3-phosphate and glycerone phosphate from D-tagatose 6-phosphate: step 2/2.</text>
</comment>
<evidence type="ECO:0000313" key="8">
    <source>
        <dbReference type="Proteomes" id="UP000078287"/>
    </source>
</evidence>
<accession>A0A178MEK1</accession>
<dbReference type="InterPro" id="IPR002915">
    <property type="entry name" value="DeoC/FbaB/LacD_aldolase"/>
</dbReference>
<dbReference type="InterPro" id="IPR013785">
    <property type="entry name" value="Aldolase_TIM"/>
</dbReference>
<keyword evidence="8" id="KW-1185">Reference proteome</keyword>
<reference evidence="7 8" key="1">
    <citation type="submission" date="2016-04" db="EMBL/GenBank/DDBJ databases">
        <title>Chloroflexus islandicus sp. nov., a thermophilic filamentous anoxygenic phototrophic bacterium from geyser Strokkur (Iceland).</title>
        <authorList>
            <person name="Gaisin V.A."/>
            <person name="Kalashnikov A.M."/>
            <person name="Sukhacheva M.V."/>
            <person name="Grouzdev D.S."/>
            <person name="Ivanov T.M."/>
            <person name="Kuznetsov B."/>
            <person name="Gorlenko V.M."/>
        </authorList>
    </citation>
    <scope>NUCLEOTIDE SEQUENCE [LARGE SCALE GENOMIC DNA]</scope>
    <source>
        <strain evidence="8">isl-2</strain>
    </source>
</reference>
<evidence type="ECO:0000256" key="5">
    <source>
        <dbReference type="ARBA" id="ARBA00022736"/>
    </source>
</evidence>
<name>A0A178MEK1_9CHLR</name>
<evidence type="ECO:0000256" key="1">
    <source>
        <dbReference type="ARBA" id="ARBA00000567"/>
    </source>
</evidence>
<evidence type="ECO:0000256" key="4">
    <source>
        <dbReference type="ARBA" id="ARBA00012905"/>
    </source>
</evidence>
<dbReference type="GO" id="GO:0019512">
    <property type="term" value="P:lactose catabolic process via tagatose-6-phosphate"/>
    <property type="evidence" value="ECO:0007669"/>
    <property type="project" value="InterPro"/>
</dbReference>
<dbReference type="NCBIfam" id="NF009498">
    <property type="entry name" value="PRK12858.1"/>
    <property type="match status" value="1"/>
</dbReference>
<dbReference type="Proteomes" id="UP000078287">
    <property type="component" value="Unassembled WGS sequence"/>
</dbReference>
<dbReference type="GO" id="GO:0009024">
    <property type="term" value="F:tagatose-6-phosphate kinase activity"/>
    <property type="evidence" value="ECO:0007669"/>
    <property type="project" value="InterPro"/>
</dbReference>
<dbReference type="EC" id="4.1.2.40" evidence="4"/>
<dbReference type="GO" id="GO:0061595">
    <property type="term" value="F:6-deoxy-6-sulfofructose-1-phosphate aldolase activity"/>
    <property type="evidence" value="ECO:0007669"/>
    <property type="project" value="TreeGrafter"/>
</dbReference>
<protein>
    <recommendedName>
        <fullName evidence="4">tagatose-bisphosphate aldolase</fullName>
        <ecNumber evidence="4">4.1.2.40</ecNumber>
    </recommendedName>
</protein>
<keyword evidence="6" id="KW-0456">Lyase</keyword>
<evidence type="ECO:0000256" key="3">
    <source>
        <dbReference type="ARBA" id="ARBA00008679"/>
    </source>
</evidence>
<comment type="similarity">
    <text evidence="3">Belongs to the aldolase LacD family.</text>
</comment>
<dbReference type="GO" id="GO:0009025">
    <property type="term" value="F:tagatose-bisphosphate aldolase activity"/>
    <property type="evidence" value="ECO:0007669"/>
    <property type="project" value="UniProtKB-EC"/>
</dbReference>
<dbReference type="EMBL" id="LWQS01000040">
    <property type="protein sequence ID" value="OAN47003.1"/>
    <property type="molecule type" value="Genomic_DNA"/>
</dbReference>
<evidence type="ECO:0000313" key="7">
    <source>
        <dbReference type="EMBL" id="OAN47003.1"/>
    </source>
</evidence>
<dbReference type="InterPro" id="IPR005927">
    <property type="entry name" value="Tag_1.6-dipho_adolase"/>
</dbReference>
<sequence length="346" mass="37624">MAKVKMTRGKFNGIQACADANGIIAAAAMDQRGSLKKAIAKARGADASNEDLTVFKTAVTRILTRHASAILMDPEYGLPAIAQRAPGTGVLLAYEKTGYDASVRGRMPDLLDVWSVRRLKEAGADAIKILLYYNPFDDAAINEVKHAFIERIGAECAANDIPFFLEPIAYDDTVGDEKSFEFALVKPKYVTAYMAEFSKPQYGVDVLKVEVPVNVKFVEGMRVFSGQKAYSREEAKEYFRQAAAAACKPFIYLSAGVSDEVFRETLELAAEAGTPFAGVLCGRATWQDGIPVYAQQGLAALEAWLEDRGVANITALNETLAKGAKPWWTIYGGLENIEVVDLPVVS</sequence>
<dbReference type="Pfam" id="PF01791">
    <property type="entry name" value="DeoC"/>
    <property type="match status" value="1"/>
</dbReference>
<dbReference type="SUPFAM" id="SSF51569">
    <property type="entry name" value="Aldolase"/>
    <property type="match status" value="1"/>
</dbReference>
<dbReference type="OrthoDB" id="106309at2"/>
<dbReference type="SMART" id="SM01133">
    <property type="entry name" value="DeoC"/>
    <property type="match status" value="1"/>
</dbReference>
<dbReference type="RefSeq" id="WP_066784992.1">
    <property type="nucleotide sequence ID" value="NZ_LWQS01000040.1"/>
</dbReference>
<dbReference type="Gene3D" id="3.20.20.70">
    <property type="entry name" value="Aldolase class I"/>
    <property type="match status" value="1"/>
</dbReference>